<protein>
    <submittedName>
        <fullName evidence="2">Uncharacterized protein At2g39795, mitochondrial-like</fullName>
    </submittedName>
</protein>
<dbReference type="InterPro" id="IPR003428">
    <property type="entry name" value="MAM33"/>
</dbReference>
<dbReference type="RefSeq" id="XP_030534183.1">
    <property type="nucleotide sequence ID" value="XM_030678323.2"/>
</dbReference>
<dbReference type="SUPFAM" id="SSF54529">
    <property type="entry name" value="Mitochondrial glycoprotein MAM33-like"/>
    <property type="match status" value="1"/>
</dbReference>
<dbReference type="GeneID" id="115743513"/>
<dbReference type="KEGG" id="rarg:115743513"/>
<evidence type="ECO:0000313" key="2">
    <source>
        <dbReference type="RefSeq" id="XP_030534183.1"/>
    </source>
</evidence>
<name>A0A8B8PHK6_9MYRT</name>
<dbReference type="PANTHER" id="PTHR10826">
    <property type="entry name" value="COMPLEMENT COMPONENT 1"/>
    <property type="match status" value="1"/>
</dbReference>
<organism evidence="1 2">
    <name type="scientific">Rhodamnia argentea</name>
    <dbReference type="NCBI Taxonomy" id="178133"/>
    <lineage>
        <taxon>Eukaryota</taxon>
        <taxon>Viridiplantae</taxon>
        <taxon>Streptophyta</taxon>
        <taxon>Embryophyta</taxon>
        <taxon>Tracheophyta</taxon>
        <taxon>Spermatophyta</taxon>
        <taxon>Magnoliopsida</taxon>
        <taxon>eudicotyledons</taxon>
        <taxon>Gunneridae</taxon>
        <taxon>Pentapetalae</taxon>
        <taxon>rosids</taxon>
        <taxon>malvids</taxon>
        <taxon>Myrtales</taxon>
        <taxon>Myrtaceae</taxon>
        <taxon>Myrtoideae</taxon>
        <taxon>Myrteae</taxon>
        <taxon>Australasian group</taxon>
        <taxon>Rhodamnia</taxon>
    </lineage>
</organism>
<accession>A0A8B8PHK6</accession>
<proteinExistence type="predicted"/>
<sequence>MAASCSRLARSAQRSLLPTETLPSLRCQQRPPFPQRNAVLALLSQGRRYSPQHVVKSPFDAHILRILDSRIELESEYPVLEPPTKFESYAVQDQPGQRWVTLRRNFGDGEHIKIEATSFDAAVLVQKPGEDNSRQDMRLHISLLVDVSKGNGCEMLEFLCSAWPDSLEIRNVYLFRKEMQEKMHSWPYMGPDSRKLKAKIRNTFQEFLETRGVNNEMSAFLHEYMRNKERVEHLRWLENVKTLLQK</sequence>
<dbReference type="OrthoDB" id="278212at2759"/>
<keyword evidence="1" id="KW-1185">Reference proteome</keyword>
<dbReference type="AlphaFoldDB" id="A0A8B8PHK6"/>
<reference evidence="2" key="1">
    <citation type="submission" date="2025-08" db="UniProtKB">
        <authorList>
            <consortium name="RefSeq"/>
        </authorList>
    </citation>
    <scope>IDENTIFICATION</scope>
    <source>
        <tissue evidence="2">Leaf</tissue>
    </source>
</reference>
<gene>
    <name evidence="2" type="primary">LOC115743513</name>
</gene>
<dbReference type="Gene3D" id="3.10.280.10">
    <property type="entry name" value="Mitochondrial glycoprotein"/>
    <property type="match status" value="1"/>
</dbReference>
<dbReference type="Proteomes" id="UP000827889">
    <property type="component" value="Chromosome 4"/>
</dbReference>
<evidence type="ECO:0000313" key="1">
    <source>
        <dbReference type="Proteomes" id="UP000827889"/>
    </source>
</evidence>
<dbReference type="PANTHER" id="PTHR10826:SF14">
    <property type="entry name" value="MITOCHONDRIAL GLYCOPROTEIN FAMILY PROTEIN"/>
    <property type="match status" value="1"/>
</dbReference>
<dbReference type="InterPro" id="IPR036561">
    <property type="entry name" value="MAM33_sf"/>
</dbReference>
<dbReference type="Pfam" id="PF02330">
    <property type="entry name" value="MAM33"/>
    <property type="match status" value="1"/>
</dbReference>
<dbReference type="GO" id="GO:0005759">
    <property type="term" value="C:mitochondrial matrix"/>
    <property type="evidence" value="ECO:0007669"/>
    <property type="project" value="InterPro"/>
</dbReference>